<keyword evidence="6" id="KW-1185">Reference proteome</keyword>
<accession>A0A369W1U1</accession>
<sequence length="329" mass="34873">MLRFGILGAGRIGNVHARAIAASGRASVGYIADAVPEAAASLAGVVGARTASVADVIAASDVDAILIATPTDTHADLIEEAARAGKAILCEKPVSLSVPRIEACLDVVEKSGVPLMIGFHRRYDPHFAALESRLRAGEIGDPEIITITCRDPSAPPVSYIARSGGLYRDMMIHDFDMARFLLGGEEIAVVHALGGVMTDPEIGRAGDIDTAAVHMQTASGKIVVITNSRRATYGHDQRIEVHGSRGLLRAANIHNTTVELANERGWTGDMIPFSFVERYQAAYTAEIHKFLDFLEKGEAPRASGHDGLMAQKLAEAASTSLTTGEAVRI</sequence>
<dbReference type="NCBIfam" id="TIGR04380">
    <property type="entry name" value="myo_inos_iolG"/>
    <property type="match status" value="1"/>
</dbReference>
<dbReference type="AlphaFoldDB" id="A0A369W1U1"/>
<dbReference type="Pfam" id="PF02894">
    <property type="entry name" value="GFO_IDH_MocA_C"/>
    <property type="match status" value="1"/>
</dbReference>
<feature type="domain" description="Gfo/Idh/MocA-like oxidoreductase C-terminal" evidence="4">
    <location>
        <begin position="133"/>
        <end position="327"/>
    </location>
</feature>
<evidence type="ECO:0000259" key="4">
    <source>
        <dbReference type="Pfam" id="PF02894"/>
    </source>
</evidence>
<dbReference type="Gene3D" id="3.30.360.10">
    <property type="entry name" value="Dihydrodipicolinate Reductase, domain 2"/>
    <property type="match status" value="1"/>
</dbReference>
<organism evidence="5 6">
    <name type="scientific">Pelagibacterium lacus</name>
    <dbReference type="NCBI Taxonomy" id="2282655"/>
    <lineage>
        <taxon>Bacteria</taxon>
        <taxon>Pseudomonadati</taxon>
        <taxon>Pseudomonadota</taxon>
        <taxon>Alphaproteobacteria</taxon>
        <taxon>Hyphomicrobiales</taxon>
        <taxon>Devosiaceae</taxon>
        <taxon>Pelagibacterium</taxon>
    </lineage>
</organism>
<dbReference type="OrthoDB" id="9792935at2"/>
<dbReference type="EC" id="1.1.1.18" evidence="5"/>
<dbReference type="SUPFAM" id="SSF51735">
    <property type="entry name" value="NAD(P)-binding Rossmann-fold domains"/>
    <property type="match status" value="1"/>
</dbReference>
<dbReference type="RefSeq" id="WP_114646428.1">
    <property type="nucleotide sequence ID" value="NZ_QQNH01000018.1"/>
</dbReference>
<dbReference type="PANTHER" id="PTHR42840">
    <property type="entry name" value="NAD(P)-BINDING ROSSMANN-FOLD SUPERFAMILY PROTEIN-RELATED"/>
    <property type="match status" value="1"/>
</dbReference>
<dbReference type="InterPro" id="IPR030827">
    <property type="entry name" value="Myo_inos_IolG"/>
</dbReference>
<reference evidence="6" key="1">
    <citation type="submission" date="2018-07" db="EMBL/GenBank/DDBJ databases">
        <authorList>
            <person name="Liu B.-T."/>
            <person name="Du Z."/>
        </authorList>
    </citation>
    <scope>NUCLEOTIDE SEQUENCE [LARGE SCALE GENOMIC DNA]</scope>
    <source>
        <strain evidence="6">XYN52</strain>
    </source>
</reference>
<protein>
    <submittedName>
        <fullName evidence="5">Inositol 2-dehydrogenase</fullName>
        <ecNumber evidence="5">1.1.1.18</ecNumber>
    </submittedName>
</protein>
<comment type="similarity">
    <text evidence="1">Belongs to the Gfo/Idh/MocA family.</text>
</comment>
<evidence type="ECO:0000259" key="3">
    <source>
        <dbReference type="Pfam" id="PF01408"/>
    </source>
</evidence>
<feature type="domain" description="Gfo/Idh/MocA-like oxidoreductase N-terminal" evidence="3">
    <location>
        <begin position="2"/>
        <end position="119"/>
    </location>
</feature>
<dbReference type="InterPro" id="IPR036291">
    <property type="entry name" value="NAD(P)-bd_dom_sf"/>
</dbReference>
<dbReference type="PANTHER" id="PTHR42840:SF3">
    <property type="entry name" value="BINDING ROSSMANN FOLD OXIDOREDUCTASE, PUTATIVE (AFU_ORTHOLOGUE AFUA_2G10240)-RELATED"/>
    <property type="match status" value="1"/>
</dbReference>
<dbReference type="Gene3D" id="3.40.50.720">
    <property type="entry name" value="NAD(P)-binding Rossmann-like Domain"/>
    <property type="match status" value="1"/>
</dbReference>
<dbReference type="InterPro" id="IPR000683">
    <property type="entry name" value="Gfo/Idh/MocA-like_OxRdtase_N"/>
</dbReference>
<evidence type="ECO:0000313" key="6">
    <source>
        <dbReference type="Proteomes" id="UP000253759"/>
    </source>
</evidence>
<dbReference type="Pfam" id="PF01408">
    <property type="entry name" value="GFO_IDH_MocA"/>
    <property type="match status" value="1"/>
</dbReference>
<dbReference type="GO" id="GO:0000166">
    <property type="term" value="F:nucleotide binding"/>
    <property type="evidence" value="ECO:0007669"/>
    <property type="project" value="InterPro"/>
</dbReference>
<dbReference type="SUPFAM" id="SSF55347">
    <property type="entry name" value="Glyceraldehyde-3-phosphate dehydrogenase-like, C-terminal domain"/>
    <property type="match status" value="1"/>
</dbReference>
<keyword evidence="2 5" id="KW-0560">Oxidoreductase</keyword>
<dbReference type="InterPro" id="IPR004104">
    <property type="entry name" value="Gfo/Idh/MocA-like_OxRdtase_C"/>
</dbReference>
<proteinExistence type="inferred from homology"/>
<comment type="caution">
    <text evidence="5">The sequence shown here is derived from an EMBL/GenBank/DDBJ whole genome shotgun (WGS) entry which is preliminary data.</text>
</comment>
<dbReference type="GO" id="GO:0050112">
    <property type="term" value="F:inositol 2-dehydrogenase (NAD+) activity"/>
    <property type="evidence" value="ECO:0007669"/>
    <property type="project" value="UniProtKB-EC"/>
</dbReference>
<evidence type="ECO:0000256" key="1">
    <source>
        <dbReference type="ARBA" id="ARBA00010928"/>
    </source>
</evidence>
<dbReference type="Proteomes" id="UP000253759">
    <property type="component" value="Unassembled WGS sequence"/>
</dbReference>
<name>A0A369W1U1_9HYPH</name>
<evidence type="ECO:0000256" key="2">
    <source>
        <dbReference type="ARBA" id="ARBA00023002"/>
    </source>
</evidence>
<gene>
    <name evidence="5" type="primary">iolG</name>
    <name evidence="5" type="ORF">DVH29_12035</name>
</gene>
<evidence type="ECO:0000313" key="5">
    <source>
        <dbReference type="EMBL" id="RDE08333.1"/>
    </source>
</evidence>
<dbReference type="EMBL" id="QQNH01000018">
    <property type="protein sequence ID" value="RDE08333.1"/>
    <property type="molecule type" value="Genomic_DNA"/>
</dbReference>